<dbReference type="SUPFAM" id="SSF51735">
    <property type="entry name" value="NAD(P)-binding Rossmann-fold domains"/>
    <property type="match status" value="1"/>
</dbReference>
<feature type="domain" description="Prephenate/arogenate dehydrogenase" evidence="2">
    <location>
        <begin position="1"/>
        <end position="236"/>
    </location>
</feature>
<dbReference type="PANTHER" id="PTHR21363">
    <property type="entry name" value="PREPHENATE DEHYDROGENASE"/>
    <property type="match status" value="1"/>
</dbReference>
<dbReference type="InterPro" id="IPR046826">
    <property type="entry name" value="PDH_N"/>
</dbReference>
<dbReference type="Pfam" id="PF20463">
    <property type="entry name" value="PDH_C"/>
    <property type="match status" value="1"/>
</dbReference>
<sequence>VAASEPDILGEADLVILAAPIGENLKLLEVVSQHVSGHAVITDVGGTKRTIAKAARKLPARFEFVGGNPLAGAPRQGIRNARSDLFNGRPWILTSEDSSESGALSRLSQFVEGLGANPQVMDIEGHDRLVATLSHLPQLTASALMHVLGTRLGQEHLALSGRSVLDATKLASSSFDLWRDICTTNADEIEGALDDLIAVLETLRRDLESGDRLAEIFLSANQWREVLRSSAERAGR</sequence>
<evidence type="ECO:0000256" key="1">
    <source>
        <dbReference type="ARBA" id="ARBA00023002"/>
    </source>
</evidence>
<dbReference type="GO" id="GO:0008977">
    <property type="term" value="F:prephenate dehydrogenase (NAD+) activity"/>
    <property type="evidence" value="ECO:0007669"/>
    <property type="project" value="InterPro"/>
</dbReference>
<dbReference type="InterPro" id="IPR003099">
    <property type="entry name" value="Prephen_DH"/>
</dbReference>
<dbReference type="GO" id="GO:0070403">
    <property type="term" value="F:NAD+ binding"/>
    <property type="evidence" value="ECO:0007669"/>
    <property type="project" value="InterPro"/>
</dbReference>
<dbReference type="PROSITE" id="PS51176">
    <property type="entry name" value="PDH_ADH"/>
    <property type="match status" value="1"/>
</dbReference>
<dbReference type="Pfam" id="PF02153">
    <property type="entry name" value="PDH_N"/>
    <property type="match status" value="1"/>
</dbReference>
<evidence type="ECO:0000259" key="2">
    <source>
        <dbReference type="PROSITE" id="PS51176"/>
    </source>
</evidence>
<dbReference type="Gene3D" id="1.10.3660.10">
    <property type="entry name" value="6-phosphogluconate dehydrogenase C-terminal like domain"/>
    <property type="match status" value="1"/>
</dbReference>
<proteinExistence type="predicted"/>
<gene>
    <name evidence="3" type="ORF">METZ01_LOCUS15738</name>
</gene>
<dbReference type="AlphaFoldDB" id="A0A381P8E9"/>
<dbReference type="Gene3D" id="3.40.50.720">
    <property type="entry name" value="NAD(P)-binding Rossmann-like Domain"/>
    <property type="match status" value="1"/>
</dbReference>
<name>A0A381P8E9_9ZZZZ</name>
<dbReference type="EMBL" id="UINC01000894">
    <property type="protein sequence ID" value="SUZ62884.1"/>
    <property type="molecule type" value="Genomic_DNA"/>
</dbReference>
<dbReference type="InterPro" id="IPR036291">
    <property type="entry name" value="NAD(P)-bd_dom_sf"/>
</dbReference>
<accession>A0A381P8E9</accession>
<organism evidence="3">
    <name type="scientific">marine metagenome</name>
    <dbReference type="NCBI Taxonomy" id="408172"/>
    <lineage>
        <taxon>unclassified sequences</taxon>
        <taxon>metagenomes</taxon>
        <taxon>ecological metagenomes</taxon>
    </lineage>
</organism>
<reference evidence="3" key="1">
    <citation type="submission" date="2018-05" db="EMBL/GenBank/DDBJ databases">
        <authorList>
            <person name="Lanie J.A."/>
            <person name="Ng W.-L."/>
            <person name="Kazmierczak K.M."/>
            <person name="Andrzejewski T.M."/>
            <person name="Davidsen T.M."/>
            <person name="Wayne K.J."/>
            <person name="Tettelin H."/>
            <person name="Glass J.I."/>
            <person name="Rusch D."/>
            <person name="Podicherti R."/>
            <person name="Tsui H.-C.T."/>
            <person name="Winkler M.E."/>
        </authorList>
    </citation>
    <scope>NUCLEOTIDE SEQUENCE</scope>
</reference>
<keyword evidence="1" id="KW-0560">Oxidoreductase</keyword>
<protein>
    <recommendedName>
        <fullName evidence="2">Prephenate/arogenate dehydrogenase domain-containing protein</fullName>
    </recommendedName>
</protein>
<dbReference type="InterPro" id="IPR050812">
    <property type="entry name" value="Preph/Arog_dehydrog"/>
</dbReference>
<feature type="non-terminal residue" evidence="3">
    <location>
        <position position="1"/>
    </location>
</feature>
<dbReference type="PANTHER" id="PTHR21363:SF0">
    <property type="entry name" value="PREPHENATE DEHYDROGENASE [NADP(+)]"/>
    <property type="match status" value="1"/>
</dbReference>
<dbReference type="GO" id="GO:0006571">
    <property type="term" value="P:tyrosine biosynthetic process"/>
    <property type="evidence" value="ECO:0007669"/>
    <property type="project" value="InterPro"/>
</dbReference>
<dbReference type="GO" id="GO:0004665">
    <property type="term" value="F:prephenate dehydrogenase (NADP+) activity"/>
    <property type="evidence" value="ECO:0007669"/>
    <property type="project" value="InterPro"/>
</dbReference>
<dbReference type="InterPro" id="IPR008927">
    <property type="entry name" value="6-PGluconate_DH-like_C_sf"/>
</dbReference>
<evidence type="ECO:0000313" key="3">
    <source>
        <dbReference type="EMBL" id="SUZ62884.1"/>
    </source>
</evidence>
<dbReference type="SUPFAM" id="SSF48179">
    <property type="entry name" value="6-phosphogluconate dehydrogenase C-terminal domain-like"/>
    <property type="match status" value="1"/>
</dbReference>
<dbReference type="InterPro" id="IPR046825">
    <property type="entry name" value="PDH_C"/>
</dbReference>